<feature type="transmembrane region" description="Helical" evidence="2">
    <location>
        <begin position="385"/>
        <end position="406"/>
    </location>
</feature>
<evidence type="ECO:0008006" key="4">
    <source>
        <dbReference type="Google" id="ProtNLM"/>
    </source>
</evidence>
<feature type="compositionally biased region" description="Basic and acidic residues" evidence="1">
    <location>
        <begin position="53"/>
        <end position="64"/>
    </location>
</feature>
<sequence length="447" mass="50113">MDDEIQVEAEPPAWLRTVLPQPSISYRDPFPSVTTLHRHPRTKNTQSTSRSQPRPEKARTRADCTTHLQCSPKVPSQRPSGTFPFPDEQMQQNVRLQRSSPEAHCCLPNSVKNSAPFDTLPTVLAVDEPSNDSLRDPARAPDPFVNRDIADGGPPPPVGLFSSHHFEARWATSLNSSNKTLVTPLGRRRSETCHKDQAELIQTQTDQADRIEVSFQNAEGNRGDPPLPFQVCQKEAKGAHKKAPLPPNFCPDDDVSTRPGSGSSRSAFCHKYSSSSSTQRTCSLGEQVKGERERRTAWTLPRDVRLRLRSTFAQSRLLMCLGVMNGLLCLSWVAVFWYLLFLSVLPVSGVWAAYEFRDKWLWGYGAYLLSALGLRLWYTIHFFALALPGLAVLFLLCLLFEGYMLVRLCRFRAALLILPEEELDMLQSSRACLKMADSEDTDGEEGP</sequence>
<feature type="transmembrane region" description="Helical" evidence="2">
    <location>
        <begin position="360"/>
        <end position="378"/>
    </location>
</feature>
<keyword evidence="2" id="KW-0472">Membrane</keyword>
<name>A0A0G4H9M0_9ALVE</name>
<dbReference type="EMBL" id="CDMZ01002078">
    <property type="protein sequence ID" value="CEM40651.1"/>
    <property type="molecule type" value="Genomic_DNA"/>
</dbReference>
<feature type="compositionally biased region" description="Polar residues" evidence="1">
    <location>
        <begin position="43"/>
        <end position="52"/>
    </location>
</feature>
<protein>
    <recommendedName>
        <fullName evidence="4">Transmembrane protein</fullName>
    </recommendedName>
</protein>
<evidence type="ECO:0000256" key="1">
    <source>
        <dbReference type="SAM" id="MobiDB-lite"/>
    </source>
</evidence>
<proteinExistence type="predicted"/>
<feature type="region of interest" description="Disordered" evidence="1">
    <location>
        <begin position="21"/>
        <end position="87"/>
    </location>
</feature>
<evidence type="ECO:0000256" key="2">
    <source>
        <dbReference type="SAM" id="Phobius"/>
    </source>
</evidence>
<dbReference type="VEuPathDB" id="CryptoDB:Cvel_25452"/>
<organism evidence="3">
    <name type="scientific">Chromera velia CCMP2878</name>
    <dbReference type="NCBI Taxonomy" id="1169474"/>
    <lineage>
        <taxon>Eukaryota</taxon>
        <taxon>Sar</taxon>
        <taxon>Alveolata</taxon>
        <taxon>Colpodellida</taxon>
        <taxon>Chromeraceae</taxon>
        <taxon>Chromera</taxon>
    </lineage>
</organism>
<gene>
    <name evidence="3" type="ORF">Cvel_25452</name>
</gene>
<keyword evidence="2" id="KW-1133">Transmembrane helix</keyword>
<keyword evidence="2" id="KW-0812">Transmembrane</keyword>
<dbReference type="AlphaFoldDB" id="A0A0G4H9M0"/>
<evidence type="ECO:0000313" key="3">
    <source>
        <dbReference type="EMBL" id="CEM40651.1"/>
    </source>
</evidence>
<reference evidence="3" key="1">
    <citation type="submission" date="2014-11" db="EMBL/GenBank/DDBJ databases">
        <authorList>
            <person name="Otto D Thomas"/>
            <person name="Naeem Raeece"/>
        </authorList>
    </citation>
    <scope>NUCLEOTIDE SEQUENCE</scope>
</reference>
<accession>A0A0G4H9M0</accession>